<comment type="similarity">
    <text evidence="1">Belongs to the peptidase A1 family.</text>
</comment>
<dbReference type="GO" id="GO:0006508">
    <property type="term" value="P:proteolysis"/>
    <property type="evidence" value="ECO:0007669"/>
    <property type="project" value="UniProtKB-KW"/>
</dbReference>
<dbReference type="Pfam" id="PF14541">
    <property type="entry name" value="TAXi_C"/>
    <property type="match status" value="1"/>
</dbReference>
<dbReference type="InterPro" id="IPR032799">
    <property type="entry name" value="TAXi_C"/>
</dbReference>
<dbReference type="InterPro" id="IPR034161">
    <property type="entry name" value="Pepsin-like_plant"/>
</dbReference>
<dbReference type="PANTHER" id="PTHR47967:SF128">
    <property type="entry name" value="ASPARTIC PROTEINASE CDR1-LIKE"/>
    <property type="match status" value="1"/>
</dbReference>
<evidence type="ECO:0000256" key="5">
    <source>
        <dbReference type="ARBA" id="ARBA00023180"/>
    </source>
</evidence>
<dbReference type="Gene3D" id="2.40.70.10">
    <property type="entry name" value="Acid Proteases"/>
    <property type="match status" value="3"/>
</dbReference>
<keyword evidence="2" id="KW-0645">Protease</keyword>
<dbReference type="SUPFAM" id="SSF50630">
    <property type="entry name" value="Acid proteases"/>
    <property type="match status" value="1"/>
</dbReference>
<dbReference type="GO" id="GO:0004190">
    <property type="term" value="F:aspartic-type endopeptidase activity"/>
    <property type="evidence" value="ECO:0007669"/>
    <property type="project" value="UniProtKB-KW"/>
</dbReference>
<dbReference type="PROSITE" id="PS51767">
    <property type="entry name" value="PEPTIDASE_A1"/>
    <property type="match status" value="1"/>
</dbReference>
<name>A0AAV1WLV8_LUPLU</name>
<evidence type="ECO:0000256" key="1">
    <source>
        <dbReference type="ARBA" id="ARBA00007447"/>
    </source>
</evidence>
<evidence type="ECO:0000256" key="6">
    <source>
        <dbReference type="SAM" id="SignalP"/>
    </source>
</evidence>
<feature type="domain" description="Peptidase A1" evidence="7">
    <location>
        <begin position="87"/>
        <end position="400"/>
    </location>
</feature>
<feature type="signal peptide" evidence="6">
    <location>
        <begin position="1"/>
        <end position="20"/>
    </location>
</feature>
<accession>A0AAV1WLV8</accession>
<keyword evidence="9" id="KW-1185">Reference proteome</keyword>
<evidence type="ECO:0000256" key="2">
    <source>
        <dbReference type="ARBA" id="ARBA00022670"/>
    </source>
</evidence>
<dbReference type="EMBL" id="CAXHTB010000007">
    <property type="protein sequence ID" value="CAL0310258.1"/>
    <property type="molecule type" value="Genomic_DNA"/>
</dbReference>
<dbReference type="InterPro" id="IPR051708">
    <property type="entry name" value="Plant_Aspart_Prot_A1"/>
</dbReference>
<dbReference type="CDD" id="cd05476">
    <property type="entry name" value="pepsin_A_like_plant"/>
    <property type="match status" value="1"/>
</dbReference>
<reference evidence="8 9" key="1">
    <citation type="submission" date="2024-03" db="EMBL/GenBank/DDBJ databases">
        <authorList>
            <person name="Martinez-Hernandez J."/>
        </authorList>
    </citation>
    <scope>NUCLEOTIDE SEQUENCE [LARGE SCALE GENOMIC DNA]</scope>
</reference>
<dbReference type="InterPro" id="IPR033121">
    <property type="entry name" value="PEPTIDASE_A1"/>
</dbReference>
<dbReference type="InterPro" id="IPR021109">
    <property type="entry name" value="Peptidase_aspartic_dom_sf"/>
</dbReference>
<dbReference type="AlphaFoldDB" id="A0AAV1WLV8"/>
<evidence type="ECO:0000259" key="7">
    <source>
        <dbReference type="PROSITE" id="PS51767"/>
    </source>
</evidence>
<protein>
    <recommendedName>
        <fullName evidence="7">Peptidase A1 domain-containing protein</fullName>
    </recommendedName>
</protein>
<dbReference type="GO" id="GO:0005576">
    <property type="term" value="C:extracellular region"/>
    <property type="evidence" value="ECO:0007669"/>
    <property type="project" value="TreeGrafter"/>
</dbReference>
<evidence type="ECO:0000256" key="3">
    <source>
        <dbReference type="ARBA" id="ARBA00022750"/>
    </source>
</evidence>
<keyword evidence="6" id="KW-0732">Signal</keyword>
<comment type="caution">
    <text evidence="8">The sequence shown here is derived from an EMBL/GenBank/DDBJ whole genome shotgun (WGS) entry which is preliminary data.</text>
</comment>
<dbReference type="FunFam" id="2.40.70.10:FF:000031">
    <property type="entry name" value="Aspartyl protease AED1"/>
    <property type="match status" value="1"/>
</dbReference>
<feature type="chain" id="PRO_5043774302" description="Peptidase A1 domain-containing protein" evidence="6">
    <location>
        <begin position="21"/>
        <end position="400"/>
    </location>
</feature>
<gene>
    <name evidence="8" type="ORF">LLUT_LOCUS11318</name>
</gene>
<dbReference type="PANTHER" id="PTHR47967">
    <property type="entry name" value="OS07G0603500 PROTEIN-RELATED"/>
    <property type="match status" value="1"/>
</dbReference>
<dbReference type="Pfam" id="PF14543">
    <property type="entry name" value="TAXi_N"/>
    <property type="match status" value="1"/>
</dbReference>
<evidence type="ECO:0000313" key="8">
    <source>
        <dbReference type="EMBL" id="CAL0310258.1"/>
    </source>
</evidence>
<organism evidence="8 9">
    <name type="scientific">Lupinus luteus</name>
    <name type="common">European yellow lupine</name>
    <dbReference type="NCBI Taxonomy" id="3873"/>
    <lineage>
        <taxon>Eukaryota</taxon>
        <taxon>Viridiplantae</taxon>
        <taxon>Streptophyta</taxon>
        <taxon>Embryophyta</taxon>
        <taxon>Tracheophyta</taxon>
        <taxon>Spermatophyta</taxon>
        <taxon>Magnoliopsida</taxon>
        <taxon>eudicotyledons</taxon>
        <taxon>Gunneridae</taxon>
        <taxon>Pentapetalae</taxon>
        <taxon>rosids</taxon>
        <taxon>fabids</taxon>
        <taxon>Fabales</taxon>
        <taxon>Fabaceae</taxon>
        <taxon>Papilionoideae</taxon>
        <taxon>50 kb inversion clade</taxon>
        <taxon>genistoids sensu lato</taxon>
        <taxon>core genistoids</taxon>
        <taxon>Genisteae</taxon>
        <taxon>Lupinus</taxon>
    </lineage>
</organism>
<dbReference type="Proteomes" id="UP001497480">
    <property type="component" value="Unassembled WGS sequence"/>
</dbReference>
<evidence type="ECO:0000256" key="4">
    <source>
        <dbReference type="ARBA" id="ARBA00022801"/>
    </source>
</evidence>
<dbReference type="InterPro" id="IPR032861">
    <property type="entry name" value="TAXi_N"/>
</dbReference>
<keyword evidence="3" id="KW-0064">Aspartyl protease</keyword>
<evidence type="ECO:0000313" key="9">
    <source>
        <dbReference type="Proteomes" id="UP001497480"/>
    </source>
</evidence>
<keyword evidence="4" id="KW-0378">Hydrolase</keyword>
<sequence>MNRFVYFATILFQLSISSSSAKPNVGLSVNLFHRNSPLSPYYNPSMNHSDYIINAAFHSISRVKRFNSTSFQNKAAQTIATESKGDYLMEIFVGTPPKKVIAIADTGSDLIWFQCSPCKDCYFQNYPYFDPTKSSTHHPVPCEEVTCEYLDSYSCGRAKECNYFMEYGDGSTSRGTLITDTVSFNNTYLGRIVKYPSILLGCGYHNKGLFSPNEEGIIGLGGDPLSLISQIGHQFGKRKFSYCFLPYGSERSSQIKFGVDTQTNRRNLVTTPLVRKFPYTLYYLSLERISVSGKMLMAKANETQGNIFIDSGTVLSALESYLFNKLKTAIIESIGKEHVPERYPPRPFNLCYRRIGNSMCLMIVPTNDTVSILGSYQQVYFNIEYDLDKRTVSFAPSNCK</sequence>
<keyword evidence="5" id="KW-0325">Glycoprotein</keyword>
<proteinExistence type="inferred from homology"/>